<dbReference type="InterPro" id="IPR050616">
    <property type="entry name" value="CPA3_Na-H_Antiporter_A"/>
</dbReference>
<feature type="transmembrane region" description="Helical" evidence="1">
    <location>
        <begin position="5"/>
        <end position="21"/>
    </location>
</feature>
<organism evidence="3 4">
    <name type="scientific">Clostridium tetani</name>
    <dbReference type="NCBI Taxonomy" id="1513"/>
    <lineage>
        <taxon>Bacteria</taxon>
        <taxon>Bacillati</taxon>
        <taxon>Bacillota</taxon>
        <taxon>Clostridia</taxon>
        <taxon>Eubacteriales</taxon>
        <taxon>Clostridiaceae</taxon>
        <taxon>Clostridium</taxon>
    </lineage>
</organism>
<feature type="domain" description="MrpA C-terminal/MbhE" evidence="2">
    <location>
        <begin position="33"/>
        <end position="88"/>
    </location>
</feature>
<gene>
    <name evidence="3" type="ORF">DP131_13820</name>
</gene>
<dbReference type="EMBL" id="QMAU01000053">
    <property type="protein sequence ID" value="RXI51704.1"/>
    <property type="molecule type" value="Genomic_DNA"/>
</dbReference>
<keyword evidence="1" id="KW-1133">Transmembrane helix</keyword>
<protein>
    <recommendedName>
        <fullName evidence="2">MrpA C-terminal/MbhE domain-containing protein</fullName>
    </recommendedName>
</protein>
<dbReference type="RefSeq" id="WP_023438242.1">
    <property type="nucleotide sequence ID" value="NZ_CASHSW010000023.1"/>
</dbReference>
<dbReference type="Proteomes" id="UP000290273">
    <property type="component" value="Unassembled WGS sequence"/>
</dbReference>
<evidence type="ECO:0000256" key="1">
    <source>
        <dbReference type="SAM" id="Phobius"/>
    </source>
</evidence>
<accession>A0ABY0EKN6</accession>
<evidence type="ECO:0000313" key="3">
    <source>
        <dbReference type="EMBL" id="RXI51704.1"/>
    </source>
</evidence>
<dbReference type="InterPro" id="IPR046806">
    <property type="entry name" value="MrpA_C/MbhE"/>
</dbReference>
<proteinExistence type="predicted"/>
<reference evidence="3 4" key="1">
    <citation type="submission" date="2018-06" db="EMBL/GenBank/DDBJ databases">
        <title>Genome conservation of Clostridium tetani.</title>
        <authorList>
            <person name="Bruggemann H."/>
            <person name="Popoff M.R."/>
        </authorList>
    </citation>
    <scope>NUCLEOTIDE SEQUENCE [LARGE SCALE GENOMIC DNA]</scope>
    <source>
        <strain evidence="3 4">63.05</strain>
    </source>
</reference>
<evidence type="ECO:0000259" key="2">
    <source>
        <dbReference type="Pfam" id="PF20501"/>
    </source>
</evidence>
<keyword evidence="1" id="KW-0812">Transmembrane</keyword>
<dbReference type="Pfam" id="PF20501">
    <property type="entry name" value="MbhE"/>
    <property type="match status" value="1"/>
</dbReference>
<evidence type="ECO:0000313" key="4">
    <source>
        <dbReference type="Proteomes" id="UP000290273"/>
    </source>
</evidence>
<dbReference type="PANTHER" id="PTHR43373:SF1">
    <property type="entry name" value="NA(+)_H(+) ANTIPORTER SUBUNIT A"/>
    <property type="match status" value="1"/>
</dbReference>
<dbReference type="PANTHER" id="PTHR43373">
    <property type="entry name" value="NA(+)/H(+) ANTIPORTER SUBUNIT"/>
    <property type="match status" value="1"/>
</dbReference>
<sequence>MKKILAGIISISLIYILLLGVKDLPEFGKGQPPTHGEVSKYYIENTSKETGATNIVTGVILDYRAFDTFVEASVLFASAIAVMAVLKKDVEH</sequence>
<name>A0ABY0EKN6_CLOTA</name>
<comment type="caution">
    <text evidence="3">The sequence shown here is derived from an EMBL/GenBank/DDBJ whole genome shotgun (WGS) entry which is preliminary data.</text>
</comment>
<keyword evidence="1" id="KW-0472">Membrane</keyword>